<dbReference type="SMART" id="SM00062">
    <property type="entry name" value="PBPb"/>
    <property type="match status" value="1"/>
</dbReference>
<dbReference type="Gene3D" id="3.40.190.10">
    <property type="entry name" value="Periplasmic binding protein-like II"/>
    <property type="match status" value="2"/>
</dbReference>
<dbReference type="OrthoDB" id="9774451at2"/>
<organism evidence="5 6">
    <name type="scientific">Anaerobium acetethylicum</name>
    <dbReference type="NCBI Taxonomy" id="1619234"/>
    <lineage>
        <taxon>Bacteria</taxon>
        <taxon>Bacillati</taxon>
        <taxon>Bacillota</taxon>
        <taxon>Clostridia</taxon>
        <taxon>Lachnospirales</taxon>
        <taxon>Lachnospiraceae</taxon>
        <taxon>Anaerobium</taxon>
    </lineage>
</organism>
<sequence>MKNRKIYTAVAAALTLSIGALTGCGAGETKAVEKTETQTAEKTETEVGTTASSDEVEKIYVAHTQTYVPYDFVNEKGESDGYEVQVLKAIDEALPQYEFEFVPTTDDDLLIGVESGKYNIGVKGAWFTEERASKFKFPENYIGASSIGIVYRTENADEITDFESFAEFSGKLVPIAPQNAQYAIVEKYNEAHPDNQVELEAADSFDVSDAYLWVLEGRYDAFFNIKTSFETNVVAEDGQYHQYADQLSYSVYQAIPTYPLFNLEDEELAAAYDKAFEQLKADGTIEELELQYFGEDLFQYIAE</sequence>
<feature type="chain" id="PRO_5039365067" evidence="3">
    <location>
        <begin position="23"/>
        <end position="303"/>
    </location>
</feature>
<evidence type="ECO:0000259" key="4">
    <source>
        <dbReference type="SMART" id="SM00062"/>
    </source>
</evidence>
<name>A0A1D3TVK4_9FIRM</name>
<dbReference type="AlphaFoldDB" id="A0A1D3TVK4"/>
<dbReference type="SUPFAM" id="SSF53850">
    <property type="entry name" value="Periplasmic binding protein-like II"/>
    <property type="match status" value="1"/>
</dbReference>
<protein>
    <submittedName>
        <fullName evidence="5">L-cystine transport system substrate-binding protein</fullName>
    </submittedName>
</protein>
<evidence type="ECO:0000256" key="2">
    <source>
        <dbReference type="SAM" id="MobiDB-lite"/>
    </source>
</evidence>
<dbReference type="InterPro" id="IPR001638">
    <property type="entry name" value="Solute-binding_3/MltF_N"/>
</dbReference>
<feature type="compositionally biased region" description="Basic and acidic residues" evidence="2">
    <location>
        <begin position="32"/>
        <end position="45"/>
    </location>
</feature>
<dbReference type="PROSITE" id="PS51257">
    <property type="entry name" value="PROKAR_LIPOPROTEIN"/>
    <property type="match status" value="1"/>
</dbReference>
<evidence type="ECO:0000256" key="3">
    <source>
        <dbReference type="SAM" id="SignalP"/>
    </source>
</evidence>
<evidence type="ECO:0000313" key="6">
    <source>
        <dbReference type="Proteomes" id="UP000199315"/>
    </source>
</evidence>
<accession>A0A1D3TVK4</accession>
<keyword evidence="6" id="KW-1185">Reference proteome</keyword>
<dbReference type="PANTHER" id="PTHR35936:SF38">
    <property type="entry name" value="GLUTAMINE-BINDING PERIPLASMIC PROTEIN"/>
    <property type="match status" value="1"/>
</dbReference>
<reference evidence="5 6" key="1">
    <citation type="submission" date="2016-09" db="EMBL/GenBank/DDBJ databases">
        <authorList>
            <person name="Capua I."/>
            <person name="De Benedictis P."/>
            <person name="Joannis T."/>
            <person name="Lombin L.H."/>
            <person name="Cattoli G."/>
        </authorList>
    </citation>
    <scope>NUCLEOTIDE SEQUENCE [LARGE SCALE GENOMIC DNA]</scope>
    <source>
        <strain evidence="5 6">GluBS11</strain>
    </source>
</reference>
<dbReference type="Pfam" id="PF00497">
    <property type="entry name" value="SBP_bac_3"/>
    <property type="match status" value="1"/>
</dbReference>
<evidence type="ECO:0000313" key="5">
    <source>
        <dbReference type="EMBL" id="SCP98170.1"/>
    </source>
</evidence>
<dbReference type="RefSeq" id="WP_091235054.1">
    <property type="nucleotide sequence ID" value="NZ_FMKA01000017.1"/>
</dbReference>
<evidence type="ECO:0000256" key="1">
    <source>
        <dbReference type="ARBA" id="ARBA00022729"/>
    </source>
</evidence>
<dbReference type="EMBL" id="FMKA01000017">
    <property type="protein sequence ID" value="SCP98170.1"/>
    <property type="molecule type" value="Genomic_DNA"/>
</dbReference>
<dbReference type="Proteomes" id="UP000199315">
    <property type="component" value="Unassembled WGS sequence"/>
</dbReference>
<dbReference type="STRING" id="1619234.SAMN05421730_101742"/>
<feature type="domain" description="Solute-binding protein family 3/N-terminal" evidence="4">
    <location>
        <begin position="58"/>
        <end position="296"/>
    </location>
</feature>
<feature type="region of interest" description="Disordered" evidence="2">
    <location>
        <begin position="32"/>
        <end position="51"/>
    </location>
</feature>
<proteinExistence type="predicted"/>
<feature type="signal peptide" evidence="3">
    <location>
        <begin position="1"/>
        <end position="22"/>
    </location>
</feature>
<keyword evidence="1 3" id="KW-0732">Signal</keyword>
<dbReference type="PANTHER" id="PTHR35936">
    <property type="entry name" value="MEMBRANE-BOUND LYTIC MUREIN TRANSGLYCOSYLASE F"/>
    <property type="match status" value="1"/>
</dbReference>
<gene>
    <name evidence="5" type="ORF">SAMN05421730_101742</name>
</gene>